<dbReference type="InterPro" id="IPR024593">
    <property type="entry name" value="DUF3444"/>
</dbReference>
<accession>A0A7J6WTJ1</accession>
<dbReference type="PANTHER" id="PTHR45089">
    <property type="entry name" value="DNAJ HEAT SHOCK AMINO-TERMINAL DOMAIN PROTEIN-RELATED"/>
    <property type="match status" value="1"/>
</dbReference>
<proteinExistence type="predicted"/>
<evidence type="ECO:0000313" key="5">
    <source>
        <dbReference type="Proteomes" id="UP000554482"/>
    </source>
</evidence>
<evidence type="ECO:0000259" key="3">
    <source>
        <dbReference type="Pfam" id="PF11926"/>
    </source>
</evidence>
<evidence type="ECO:0000259" key="2">
    <source>
        <dbReference type="Pfam" id="PF03634"/>
    </source>
</evidence>
<dbReference type="Pfam" id="PF03634">
    <property type="entry name" value="TCP"/>
    <property type="match status" value="1"/>
</dbReference>
<keyword evidence="5" id="KW-1185">Reference proteome</keyword>
<feature type="domain" description="TCP" evidence="2">
    <location>
        <begin position="54"/>
        <end position="105"/>
    </location>
</feature>
<name>A0A7J6WTJ1_THATH</name>
<dbReference type="EMBL" id="JABWDY010012102">
    <property type="protein sequence ID" value="KAF5199342.1"/>
    <property type="molecule type" value="Genomic_DNA"/>
</dbReference>
<keyword evidence="4" id="KW-0346">Stress response</keyword>
<sequence>MIGFSNSTQEIMFKTNNDQTNRKTGQVQQQAPKKKNSKRKRKRSEKVLGKGPLVRVPYHCRSTFFRLNQRLGHENEGETIAWLLKQSEHAVCAVLGTNLLWRKPTTKCEQNNSPFNDLDGFNVKKNFGLNQIWALWHDVDGMPRLYARIHQVFPAELKVEVALLEPQPTTNEETQWFVEKHLPVACGTFKEAKLTTTTDVSAFSHQVNCRRPSRKRSCYNIFPRKGEIWAVFKDWDISWTLHDLMSDTQYEMVEVLSDICEATGSFVIGLTRLGEHEDVFERQLHEGHVLSKQFSGKELLRFSHRVPASKVTGEGIPTGSWKLNSAALPHQLL</sequence>
<gene>
    <name evidence="4" type="ORF">FRX31_011070</name>
</gene>
<feature type="compositionally biased region" description="Basic residues" evidence="1">
    <location>
        <begin position="32"/>
        <end position="44"/>
    </location>
</feature>
<organism evidence="4 5">
    <name type="scientific">Thalictrum thalictroides</name>
    <name type="common">Rue-anemone</name>
    <name type="synonym">Anemone thalictroides</name>
    <dbReference type="NCBI Taxonomy" id="46969"/>
    <lineage>
        <taxon>Eukaryota</taxon>
        <taxon>Viridiplantae</taxon>
        <taxon>Streptophyta</taxon>
        <taxon>Embryophyta</taxon>
        <taxon>Tracheophyta</taxon>
        <taxon>Spermatophyta</taxon>
        <taxon>Magnoliopsida</taxon>
        <taxon>Ranunculales</taxon>
        <taxon>Ranunculaceae</taxon>
        <taxon>Thalictroideae</taxon>
        <taxon>Thalictrum</taxon>
    </lineage>
</organism>
<dbReference type="AlphaFoldDB" id="A0A7J6WTJ1"/>
<evidence type="ECO:0000256" key="1">
    <source>
        <dbReference type="SAM" id="MobiDB-lite"/>
    </source>
</evidence>
<dbReference type="Proteomes" id="UP000554482">
    <property type="component" value="Unassembled WGS sequence"/>
</dbReference>
<comment type="caution">
    <text evidence="4">The sequence shown here is derived from an EMBL/GenBank/DDBJ whole genome shotgun (WGS) entry which is preliminary data.</text>
</comment>
<protein>
    <submittedName>
        <fullName evidence="4">Dnaj heat shock n-terminal domain-containing protein</fullName>
    </submittedName>
</protein>
<evidence type="ECO:0000313" key="4">
    <source>
        <dbReference type="EMBL" id="KAF5199342.1"/>
    </source>
</evidence>
<dbReference type="Pfam" id="PF11926">
    <property type="entry name" value="DUF3444"/>
    <property type="match status" value="1"/>
</dbReference>
<dbReference type="OrthoDB" id="10250354at2759"/>
<feature type="region of interest" description="Disordered" evidence="1">
    <location>
        <begin position="14"/>
        <end position="48"/>
    </location>
</feature>
<reference evidence="4 5" key="1">
    <citation type="submission" date="2020-06" db="EMBL/GenBank/DDBJ databases">
        <title>Transcriptomic and genomic resources for Thalictrum thalictroides and T. hernandezii: Facilitating candidate gene discovery in an emerging model plant lineage.</title>
        <authorList>
            <person name="Arias T."/>
            <person name="Riano-Pachon D.M."/>
            <person name="Di Stilio V.S."/>
        </authorList>
    </citation>
    <scope>NUCLEOTIDE SEQUENCE [LARGE SCALE GENOMIC DNA]</scope>
    <source>
        <strain evidence="5">cv. WT478/WT964</strain>
        <tissue evidence="4">Leaves</tissue>
    </source>
</reference>
<dbReference type="InterPro" id="IPR017887">
    <property type="entry name" value="TF_TCP_subgr"/>
</dbReference>
<feature type="domain" description="DUF3444" evidence="3">
    <location>
        <begin position="108"/>
        <end position="314"/>
    </location>
</feature>
<feature type="compositionally biased region" description="Polar residues" evidence="1">
    <location>
        <begin position="14"/>
        <end position="31"/>
    </location>
</feature>